<dbReference type="GO" id="GO:0003677">
    <property type="term" value="F:DNA binding"/>
    <property type="evidence" value="ECO:0007669"/>
    <property type="project" value="UniProtKB-KW"/>
</dbReference>
<dbReference type="Gene3D" id="3.40.190.290">
    <property type="match status" value="1"/>
</dbReference>
<protein>
    <recommendedName>
        <fullName evidence="5">HTH lysR-type domain-containing protein</fullName>
    </recommendedName>
</protein>
<dbReference type="AlphaFoldDB" id="A0A261VUE3"/>
<evidence type="ECO:0000256" key="3">
    <source>
        <dbReference type="ARBA" id="ARBA00023125"/>
    </source>
</evidence>
<evidence type="ECO:0000313" key="7">
    <source>
        <dbReference type="Proteomes" id="UP000216429"/>
    </source>
</evidence>
<dbReference type="GO" id="GO:0003700">
    <property type="term" value="F:DNA-binding transcription factor activity"/>
    <property type="evidence" value="ECO:0007669"/>
    <property type="project" value="InterPro"/>
</dbReference>
<dbReference type="RefSeq" id="WP_094810620.1">
    <property type="nucleotide sequence ID" value="NZ_NEVU01000001.1"/>
</dbReference>
<dbReference type="Pfam" id="PF00126">
    <property type="entry name" value="HTH_1"/>
    <property type="match status" value="1"/>
</dbReference>
<accession>A0A261VUE3</accession>
<dbReference type="InterPro" id="IPR036388">
    <property type="entry name" value="WH-like_DNA-bd_sf"/>
</dbReference>
<dbReference type="SUPFAM" id="SSF46785">
    <property type="entry name" value="Winged helix' DNA-binding domain"/>
    <property type="match status" value="1"/>
</dbReference>
<keyword evidence="7" id="KW-1185">Reference proteome</keyword>
<organism evidence="6 7">
    <name type="scientific">Bordetella genomosp. 12</name>
    <dbReference type="NCBI Taxonomy" id="463035"/>
    <lineage>
        <taxon>Bacteria</taxon>
        <taxon>Pseudomonadati</taxon>
        <taxon>Pseudomonadota</taxon>
        <taxon>Betaproteobacteria</taxon>
        <taxon>Burkholderiales</taxon>
        <taxon>Alcaligenaceae</taxon>
        <taxon>Bordetella</taxon>
    </lineage>
</organism>
<dbReference type="GO" id="GO:0005829">
    <property type="term" value="C:cytosol"/>
    <property type="evidence" value="ECO:0007669"/>
    <property type="project" value="TreeGrafter"/>
</dbReference>
<dbReference type="EMBL" id="NEVU01000001">
    <property type="protein sequence ID" value="OZI77728.1"/>
    <property type="molecule type" value="Genomic_DNA"/>
</dbReference>
<keyword evidence="3" id="KW-0238">DNA-binding</keyword>
<dbReference type="Proteomes" id="UP000216429">
    <property type="component" value="Unassembled WGS sequence"/>
</dbReference>
<dbReference type="PRINTS" id="PR00039">
    <property type="entry name" value="HTHLYSR"/>
</dbReference>
<feature type="domain" description="HTH lysR-type" evidence="5">
    <location>
        <begin position="16"/>
        <end position="69"/>
    </location>
</feature>
<keyword evidence="2" id="KW-0805">Transcription regulation</keyword>
<dbReference type="OrthoDB" id="8627799at2"/>
<keyword evidence="4" id="KW-0804">Transcription</keyword>
<dbReference type="InterPro" id="IPR000847">
    <property type="entry name" value="LysR_HTH_N"/>
</dbReference>
<evidence type="ECO:0000313" key="6">
    <source>
        <dbReference type="EMBL" id="OZI77728.1"/>
    </source>
</evidence>
<dbReference type="InterPro" id="IPR005119">
    <property type="entry name" value="LysR_subst-bd"/>
</dbReference>
<dbReference type="Pfam" id="PF03466">
    <property type="entry name" value="LysR_substrate"/>
    <property type="match status" value="1"/>
</dbReference>
<name>A0A261VUE3_9BORD</name>
<dbReference type="PROSITE" id="PS50931">
    <property type="entry name" value="HTH_LYSR"/>
    <property type="match status" value="1"/>
</dbReference>
<comment type="similarity">
    <text evidence="1">Belongs to the LysR transcriptional regulatory family.</text>
</comment>
<dbReference type="SUPFAM" id="SSF53850">
    <property type="entry name" value="Periplasmic binding protein-like II"/>
    <property type="match status" value="1"/>
</dbReference>
<dbReference type="InterPro" id="IPR036390">
    <property type="entry name" value="WH_DNA-bd_sf"/>
</dbReference>
<dbReference type="Gene3D" id="1.10.10.10">
    <property type="entry name" value="Winged helix-like DNA-binding domain superfamily/Winged helix DNA-binding domain"/>
    <property type="match status" value="1"/>
</dbReference>
<evidence type="ECO:0000256" key="2">
    <source>
        <dbReference type="ARBA" id="ARBA00023015"/>
    </source>
</evidence>
<evidence type="ECO:0000256" key="1">
    <source>
        <dbReference type="ARBA" id="ARBA00009437"/>
    </source>
</evidence>
<reference evidence="7" key="1">
    <citation type="submission" date="2017-05" db="EMBL/GenBank/DDBJ databases">
        <title>Complete and WGS of Bordetella genogroups.</title>
        <authorList>
            <person name="Spilker T."/>
            <person name="Lipuma J."/>
        </authorList>
    </citation>
    <scope>NUCLEOTIDE SEQUENCE [LARGE SCALE GENOMIC DNA]</scope>
    <source>
        <strain evidence="7">AU6712</strain>
    </source>
</reference>
<dbReference type="InterPro" id="IPR050950">
    <property type="entry name" value="HTH-type_LysR_regulators"/>
</dbReference>
<dbReference type="PANTHER" id="PTHR30419:SF8">
    <property type="entry name" value="NITROGEN ASSIMILATION TRANSCRIPTIONAL ACTIVATOR-RELATED"/>
    <property type="match status" value="1"/>
</dbReference>
<evidence type="ECO:0000259" key="5">
    <source>
        <dbReference type="PROSITE" id="PS50931"/>
    </source>
</evidence>
<evidence type="ECO:0000256" key="4">
    <source>
        <dbReference type="ARBA" id="ARBA00023163"/>
    </source>
</evidence>
<sequence>MIPSISHILRRLRGAHLALLVALDDTGSLSKAADRIGVSQPAATKALREIETMFGAQLFNRSSKGMEPNELGRSIIRGALRLRAEVTAIRNEMAQILSGAGVRLSVGAVMGAVPVVLSSAVAALHQSYPELSLEVSEGTSANLLRMLDQRLIDLAIARPSVSPHSNAYDFTPLNPEHLLLVVGPKSPLAKRRKLKLQDLAGCRWLVFPPQMPMRRLLEEEFVDAGIDFPVSVIETDSTFATTTFLGEYENLIAVMPNSVADYMSARKLVTVLPVRIRRQADPYGIVTRKGTPISPVMQRFTDACLQATLAVT</sequence>
<dbReference type="PANTHER" id="PTHR30419">
    <property type="entry name" value="HTH-TYPE TRANSCRIPTIONAL REGULATOR YBHD"/>
    <property type="match status" value="1"/>
</dbReference>
<proteinExistence type="inferred from homology"/>
<comment type="caution">
    <text evidence="6">The sequence shown here is derived from an EMBL/GenBank/DDBJ whole genome shotgun (WGS) entry which is preliminary data.</text>
</comment>
<gene>
    <name evidence="6" type="ORF">CAL22_04140</name>
</gene>